<evidence type="ECO:0000256" key="5">
    <source>
        <dbReference type="ARBA" id="ARBA00022801"/>
    </source>
</evidence>
<accession>A0A915M1I0</accession>
<evidence type="ECO:0000256" key="6">
    <source>
        <dbReference type="ARBA" id="ARBA00022807"/>
    </source>
</evidence>
<dbReference type="InterPro" id="IPR028889">
    <property type="entry name" value="USP"/>
</dbReference>
<proteinExistence type="predicted"/>
<dbReference type="WBParaSite" id="scaffold26171_cov135.g20465">
    <property type="protein sequence ID" value="scaffold26171_cov135.g20465"/>
    <property type="gene ID" value="scaffold26171_cov135.g20465"/>
</dbReference>
<keyword evidence="3" id="KW-0645">Protease</keyword>
<sequence>MYTNLFFYFQALITHKGRASNSGHYVAWIRVGDGDDDVEEKNTKNNNQENVGNSKWAACDDTDVYPVSEAEILKLSGGGDWH</sequence>
<dbReference type="PROSITE" id="PS50235">
    <property type="entry name" value="USP_3"/>
    <property type="match status" value="1"/>
</dbReference>
<evidence type="ECO:0000313" key="8">
    <source>
        <dbReference type="Proteomes" id="UP000887561"/>
    </source>
</evidence>
<protein>
    <recommendedName>
        <fullName evidence="2">ubiquitinyl hydrolase 1</fullName>
        <ecNumber evidence="2">3.4.19.12</ecNumber>
    </recommendedName>
</protein>
<dbReference type="InterPro" id="IPR001394">
    <property type="entry name" value="Peptidase_C19_UCH"/>
</dbReference>
<dbReference type="GO" id="GO:0070628">
    <property type="term" value="F:proteasome binding"/>
    <property type="evidence" value="ECO:0007669"/>
    <property type="project" value="TreeGrafter"/>
</dbReference>
<evidence type="ECO:0000256" key="2">
    <source>
        <dbReference type="ARBA" id="ARBA00012759"/>
    </source>
</evidence>
<evidence type="ECO:0000256" key="3">
    <source>
        <dbReference type="ARBA" id="ARBA00022670"/>
    </source>
</evidence>
<comment type="catalytic activity">
    <reaction evidence="1">
        <text>Thiol-dependent hydrolysis of ester, thioester, amide, peptide and isopeptide bonds formed by the C-terminal Gly of ubiquitin (a 76-residue protein attached to proteins as an intracellular targeting signal).</text>
        <dbReference type="EC" id="3.4.19.12"/>
    </reaction>
</comment>
<dbReference type="Gene3D" id="3.90.70.10">
    <property type="entry name" value="Cysteine proteinases"/>
    <property type="match status" value="1"/>
</dbReference>
<dbReference type="PANTHER" id="PTHR43982:SF1">
    <property type="entry name" value="UBIQUITIN CARBOXYL-TERMINAL HYDROLASE 14"/>
    <property type="match status" value="1"/>
</dbReference>
<keyword evidence="8" id="KW-1185">Reference proteome</keyword>
<name>A0A915M1I0_MELJA</name>
<dbReference type="InterPro" id="IPR038765">
    <property type="entry name" value="Papain-like_cys_pep_sf"/>
</dbReference>
<dbReference type="AlphaFoldDB" id="A0A915M1I0"/>
<dbReference type="GO" id="GO:0043161">
    <property type="term" value="P:proteasome-mediated ubiquitin-dependent protein catabolic process"/>
    <property type="evidence" value="ECO:0007669"/>
    <property type="project" value="InterPro"/>
</dbReference>
<dbReference type="GO" id="GO:0016579">
    <property type="term" value="P:protein deubiquitination"/>
    <property type="evidence" value="ECO:0007669"/>
    <property type="project" value="InterPro"/>
</dbReference>
<dbReference type="EC" id="3.4.19.12" evidence="2"/>
<dbReference type="InterPro" id="IPR044635">
    <property type="entry name" value="UBP14-like"/>
</dbReference>
<evidence type="ECO:0000256" key="4">
    <source>
        <dbReference type="ARBA" id="ARBA00022786"/>
    </source>
</evidence>
<organism evidence="8 9">
    <name type="scientific">Meloidogyne javanica</name>
    <name type="common">Root-knot nematode worm</name>
    <dbReference type="NCBI Taxonomy" id="6303"/>
    <lineage>
        <taxon>Eukaryota</taxon>
        <taxon>Metazoa</taxon>
        <taxon>Ecdysozoa</taxon>
        <taxon>Nematoda</taxon>
        <taxon>Chromadorea</taxon>
        <taxon>Rhabditida</taxon>
        <taxon>Tylenchina</taxon>
        <taxon>Tylenchomorpha</taxon>
        <taxon>Tylenchoidea</taxon>
        <taxon>Meloidogynidae</taxon>
        <taxon>Meloidogyninae</taxon>
        <taxon>Meloidogyne</taxon>
        <taxon>Meloidogyne incognita group</taxon>
    </lineage>
</organism>
<keyword evidence="6" id="KW-0788">Thiol protease</keyword>
<feature type="domain" description="USP" evidence="7">
    <location>
        <begin position="1"/>
        <end position="82"/>
    </location>
</feature>
<reference evidence="9" key="1">
    <citation type="submission" date="2022-11" db="UniProtKB">
        <authorList>
            <consortium name="WormBaseParasite"/>
        </authorList>
    </citation>
    <scope>IDENTIFICATION</scope>
</reference>
<dbReference type="GO" id="GO:0061136">
    <property type="term" value="P:regulation of proteasomal protein catabolic process"/>
    <property type="evidence" value="ECO:0007669"/>
    <property type="project" value="TreeGrafter"/>
</dbReference>
<keyword evidence="4" id="KW-0833">Ubl conjugation pathway</keyword>
<evidence type="ECO:0000259" key="7">
    <source>
        <dbReference type="PROSITE" id="PS50235"/>
    </source>
</evidence>
<dbReference type="PANTHER" id="PTHR43982">
    <property type="entry name" value="UBIQUITIN CARBOXYL-TERMINAL HYDROLASE"/>
    <property type="match status" value="1"/>
</dbReference>
<dbReference type="Pfam" id="PF00443">
    <property type="entry name" value="UCH"/>
    <property type="match status" value="1"/>
</dbReference>
<dbReference type="GO" id="GO:0004843">
    <property type="term" value="F:cysteine-type deubiquitinase activity"/>
    <property type="evidence" value="ECO:0007669"/>
    <property type="project" value="UniProtKB-EC"/>
</dbReference>
<keyword evidence="5" id="KW-0378">Hydrolase</keyword>
<dbReference type="SUPFAM" id="SSF54001">
    <property type="entry name" value="Cysteine proteinases"/>
    <property type="match status" value="1"/>
</dbReference>
<evidence type="ECO:0000313" key="9">
    <source>
        <dbReference type="WBParaSite" id="scaffold26171_cov135.g20465"/>
    </source>
</evidence>
<evidence type="ECO:0000256" key="1">
    <source>
        <dbReference type="ARBA" id="ARBA00000707"/>
    </source>
</evidence>
<dbReference type="Proteomes" id="UP000887561">
    <property type="component" value="Unplaced"/>
</dbReference>